<dbReference type="Proteomes" id="UP000299211">
    <property type="component" value="Unassembled WGS sequence"/>
</dbReference>
<evidence type="ECO:0000313" key="5">
    <source>
        <dbReference type="Proteomes" id="UP000302139"/>
    </source>
</evidence>
<evidence type="ECO:0000313" key="3">
    <source>
        <dbReference type="EMBL" id="GDY79363.1"/>
    </source>
</evidence>
<feature type="region of interest" description="Disordered" evidence="1">
    <location>
        <begin position="392"/>
        <end position="419"/>
    </location>
</feature>
<name>A0A4D4N4P9_STRAX</name>
<reference evidence="2 5" key="2">
    <citation type="submission" date="2019-04" db="EMBL/GenBank/DDBJ databases">
        <title>Draft genome sequences of Streptomyces avermitilis NBRC 14893.</title>
        <authorList>
            <person name="Komaki H."/>
            <person name="Tamura T."/>
            <person name="Hosoyama A."/>
        </authorList>
    </citation>
    <scope>NUCLEOTIDE SEQUENCE [LARGE SCALE GENOMIC DNA]</scope>
    <source>
        <strain evidence="2 5">NBRC 14893</strain>
    </source>
</reference>
<dbReference type="RefSeq" id="WP_010982367.1">
    <property type="nucleotide sequence ID" value="NZ_BAABTN010000097.1"/>
</dbReference>
<dbReference type="EMBL" id="BJHX01000002">
    <property type="protein sequence ID" value="GDY69117.1"/>
    <property type="molecule type" value="Genomic_DNA"/>
</dbReference>
<evidence type="ECO:0000313" key="2">
    <source>
        <dbReference type="EMBL" id="GDY69117.1"/>
    </source>
</evidence>
<accession>A0A4D4N4P9</accession>
<dbReference type="EMBL" id="BJHY01000002">
    <property type="protein sequence ID" value="GDY79363.1"/>
    <property type="molecule type" value="Genomic_DNA"/>
</dbReference>
<dbReference type="OMA" id="YLHWILP"/>
<feature type="region of interest" description="Disordered" evidence="1">
    <location>
        <begin position="256"/>
        <end position="286"/>
    </location>
</feature>
<dbReference type="AlphaFoldDB" id="A0A4D4N4P9"/>
<reference evidence="3 4" key="1">
    <citation type="submission" date="2019-04" db="EMBL/GenBank/DDBJ databases">
        <title>Draft genome sequences of Streptomyces avermitilis ATCC 31267.</title>
        <authorList>
            <person name="Komaki H."/>
            <person name="Tamura T."/>
            <person name="Hosoyama A."/>
        </authorList>
    </citation>
    <scope>NUCLEOTIDE SEQUENCE [LARGE SCALE GENOMIC DNA]</scope>
    <source>
        <strain evidence="3 4">ATCC 31267</strain>
    </source>
</reference>
<protein>
    <submittedName>
        <fullName evidence="3">Uncharacterized protein</fullName>
    </submittedName>
</protein>
<evidence type="ECO:0000256" key="1">
    <source>
        <dbReference type="SAM" id="MobiDB-lite"/>
    </source>
</evidence>
<sequence>MTEAFPLHPAFAVTARTGLTAAASRSWAAGLHRGPRLLVPVDVQALVVHEGHAEARADIGLRLFDGLSRDPSAPGPRTSAPFTPAAPLGPGVHLHWALPDALTHAVADSPGAEPVWQPLPDRWVVVRLGHYTGQPRAVQAWVLEAEKGGSGALDGWQPGGARAYRTPQLRPEQLTAVCGGDPAWAAAYDNVAERFAHYDDWSTVPALHRRALAYVVVGWYSRPELDPVAAADTPAAFRALLDRLGWQVDTARLTRAQAEAERSTTQAEALGRRSADLPPPASPALAGLLGAQQPAADPHAWWPRQTVFHGVVYGVHADSASAVDPRPEPGAPRVAIGATSAEALAALVAGELNRPDTEILYQAFAHGLATTLGEPDGLPRIEEEIHARGFVARPGAARAERVATGDPFTGLRPTTPPTPALDRVRADTASGIPDFVVGRAVLADLHLIENQPERVAPPADPRRTETVQRPLPRRFHPQDPVLVMRGLRRSLRHGYDGVRTPGERLACRLTGDTVTRLAGVIDGRDLLARGLDHGSLPAEAEALVVEAAVEDPYADYIEALGRLHRYGLPPEEAARRLRAEGAMMVWSLAFPSRAAPLTHLSLKDGTGSSPVGITLWRQAWVPLWCEWELEWNPHPDAGDWELGELDFDPHSAAGFSQTGATVLRGRSSLVSAPSRALGDEISRFLAEEDRLDLRGEGRIDDALASRLRRLSADQGVPDLVSAGFDGLRERMLGFTDDVALTPGVPPAPTEPPDLLRAGFARLRQLRVVDAFGRTVDLLDPATPPAYVGSGLRGPARDVFALPPRVNQPATLSFRLVDASDELREAGIDQQEGAASPLAGWLLADHADGAVEFFAPGGRALGQLAHDALSGAVVWEGPPGHRAPVGAPPSAAFGGQPRLRHLLGLAEGLIDRDSRERATGVSRSDTPLDALLRIVDTTSTTVGAGGLTGSEHTAQLVGRPIAVVRARLMLDIEPEGEHPALSPAARAGRAAAWAWLAGRRFPVRLGALTRLDDGLLAYFVDDDYGLIHPVHADVARVATPSGRHRGDFAALGQRATTPRPIGTPTVADGSALSLLPGRSLRLTLLMDPAAKVHATSGILPRKSVDLLRDWFAEDLARLVPSVRVGPVLVDPATIRMPLTPAPDGERLWTRRTAPLSWRDDPVVAATQQALLPEVPAWAQEGYLRLAPEAREAPQDGGTG</sequence>
<dbReference type="Proteomes" id="UP000302139">
    <property type="component" value="Unassembled WGS sequence"/>
</dbReference>
<dbReference type="STRING" id="33903.AQJ43_29370"/>
<organism evidence="3 4">
    <name type="scientific">Streptomyces avermitilis</name>
    <dbReference type="NCBI Taxonomy" id="33903"/>
    <lineage>
        <taxon>Bacteria</taxon>
        <taxon>Bacillati</taxon>
        <taxon>Actinomycetota</taxon>
        <taxon>Actinomycetes</taxon>
        <taxon>Kitasatosporales</taxon>
        <taxon>Streptomycetaceae</taxon>
        <taxon>Streptomyces</taxon>
    </lineage>
</organism>
<proteinExistence type="predicted"/>
<evidence type="ECO:0000313" key="4">
    <source>
        <dbReference type="Proteomes" id="UP000299211"/>
    </source>
</evidence>
<gene>
    <name evidence="2" type="ORF">SAV14893_085100</name>
    <name evidence="3" type="ORF">SAV31267_088480</name>
</gene>
<dbReference type="GeneID" id="41538042"/>
<comment type="caution">
    <text evidence="3">The sequence shown here is derived from an EMBL/GenBank/DDBJ whole genome shotgun (WGS) entry which is preliminary data.</text>
</comment>